<organism evidence="1 2">
    <name type="scientific">[Candida] jaroonii</name>
    <dbReference type="NCBI Taxonomy" id="467808"/>
    <lineage>
        <taxon>Eukaryota</taxon>
        <taxon>Fungi</taxon>
        <taxon>Dikarya</taxon>
        <taxon>Ascomycota</taxon>
        <taxon>Saccharomycotina</taxon>
        <taxon>Pichiomycetes</taxon>
        <taxon>Debaryomycetaceae</taxon>
        <taxon>Yamadazyma</taxon>
    </lineage>
</organism>
<name>A0ACA9YB97_9ASCO</name>
<sequence length="419" mass="45045">MRVVVTGLGTISPLGIGTKHNWTQLLNHKSGIISTQHLGPQWQDIPCKVVGKVPSGSKNDNKWDVSDHFNRSDSNRLSLFTQYALVAAEEAIKDAKIDLDSIDKTTVGVNVGSGIGSFQDTYDNAVAFQQGYKKVQPFFIPKILTNMAGGNISIKYQFQGPNHAVATACATGLHAIGDSYNFIKNGYAKMMISGSSEASIHPLALSGFARAKSVVTSFNDEPEKASRPFDKDRGGFVLGEGTGVLVVESLDHALDRGVKEEDIYAEMVGYGLSGDGHHITAPPEDGKGAALSMRMALKHANITPKQVDYINAHATSTKIGDKAENNAIRSIFPQSVSVSSTKSSIGHLLGAAGSVESIFTILAVKNNQLPPTLNLQHLEPDFQFDYVPQTKSKTVNYALNNSFGFGGVNSSIIFKKFQL</sequence>
<accession>A0ACA9YB97</accession>
<evidence type="ECO:0000313" key="1">
    <source>
        <dbReference type="EMBL" id="CAH6722341.1"/>
    </source>
</evidence>
<gene>
    <name evidence="1" type="ORF">CLIB1444_09S01442</name>
</gene>
<proteinExistence type="predicted"/>
<comment type="caution">
    <text evidence="1">The sequence shown here is derived from an EMBL/GenBank/DDBJ whole genome shotgun (WGS) entry which is preliminary data.</text>
</comment>
<protein>
    <submittedName>
        <fullName evidence="1">3-oxoacyl-[acyl-carrier-protein] synthase homolog</fullName>
    </submittedName>
</protein>
<dbReference type="Proteomes" id="UP001152531">
    <property type="component" value="Unassembled WGS sequence"/>
</dbReference>
<evidence type="ECO:0000313" key="2">
    <source>
        <dbReference type="Proteomes" id="UP001152531"/>
    </source>
</evidence>
<keyword evidence="2" id="KW-1185">Reference proteome</keyword>
<reference evidence="1" key="1">
    <citation type="submission" date="2022-06" db="EMBL/GenBank/DDBJ databases">
        <authorList>
            <person name="Legras J.-L."/>
            <person name="Devillers H."/>
            <person name="Grondin C."/>
        </authorList>
    </citation>
    <scope>NUCLEOTIDE SEQUENCE</scope>
    <source>
        <strain evidence="1">CLIB 1444</strain>
    </source>
</reference>
<dbReference type="EMBL" id="CALSDN010000009">
    <property type="protein sequence ID" value="CAH6722341.1"/>
    <property type="molecule type" value="Genomic_DNA"/>
</dbReference>